<accession>A0A852Y8F5</accession>
<dbReference type="RefSeq" id="WP_179567294.1">
    <property type="nucleotide sequence ID" value="NZ_JACBZY010000001.1"/>
</dbReference>
<proteinExistence type="predicted"/>
<keyword evidence="1" id="KW-0472">Membrane</keyword>
<protein>
    <submittedName>
        <fullName evidence="2">Uncharacterized protein</fullName>
    </submittedName>
</protein>
<keyword evidence="3" id="KW-1185">Reference proteome</keyword>
<name>A0A852Y8F5_9MICO</name>
<evidence type="ECO:0000313" key="3">
    <source>
        <dbReference type="Proteomes" id="UP000553888"/>
    </source>
</evidence>
<comment type="caution">
    <text evidence="2">The sequence shown here is derived from an EMBL/GenBank/DDBJ whole genome shotgun (WGS) entry which is preliminary data.</text>
</comment>
<keyword evidence="1" id="KW-0812">Transmembrane</keyword>
<evidence type="ECO:0000313" key="2">
    <source>
        <dbReference type="EMBL" id="NYG99236.1"/>
    </source>
</evidence>
<feature type="transmembrane region" description="Helical" evidence="1">
    <location>
        <begin position="7"/>
        <end position="27"/>
    </location>
</feature>
<feature type="transmembrane region" description="Helical" evidence="1">
    <location>
        <begin position="39"/>
        <end position="63"/>
    </location>
</feature>
<dbReference type="AlphaFoldDB" id="A0A852Y8F5"/>
<organism evidence="2 3">
    <name type="scientific">Schumannella luteola</name>
    <dbReference type="NCBI Taxonomy" id="472059"/>
    <lineage>
        <taxon>Bacteria</taxon>
        <taxon>Bacillati</taxon>
        <taxon>Actinomycetota</taxon>
        <taxon>Actinomycetes</taxon>
        <taxon>Micrococcales</taxon>
        <taxon>Microbacteriaceae</taxon>
        <taxon>Schumannella</taxon>
    </lineage>
</organism>
<dbReference type="EMBL" id="JACBZY010000001">
    <property type="protein sequence ID" value="NYG99236.1"/>
    <property type="molecule type" value="Genomic_DNA"/>
</dbReference>
<feature type="transmembrane region" description="Helical" evidence="1">
    <location>
        <begin position="123"/>
        <end position="147"/>
    </location>
</feature>
<evidence type="ECO:0000256" key="1">
    <source>
        <dbReference type="SAM" id="Phobius"/>
    </source>
</evidence>
<keyword evidence="1" id="KW-1133">Transmembrane helix</keyword>
<reference evidence="2 3" key="1">
    <citation type="submission" date="2020-07" db="EMBL/GenBank/DDBJ databases">
        <title>Sequencing the genomes of 1000 actinobacteria strains.</title>
        <authorList>
            <person name="Klenk H.-P."/>
        </authorList>
    </citation>
    <scope>NUCLEOTIDE SEQUENCE [LARGE SCALE GENOMIC DNA]</scope>
    <source>
        <strain evidence="2 3">DSM 23141</strain>
    </source>
</reference>
<sequence length="224" mass="23397">MTRAQRVYTVVSDFVPIVGALVMLVAFTSTLASTWGSAVVAVVVGVVTVGLAGWAAPALIVLWMSPPPRPLVQRSALVARAAWFGRTVFAVSVFGFSIIAGSVAGVIASKVADAASPEHAIDAAWGAITGIALPALGAVFGALYVYVGVRWLMDLGTLLAEERAKRVIDRLILRWAGDTEPSRRRHGIVTFAELAVDGGRLPLGLLMVLVLVDVSAAVVDLRAG</sequence>
<feature type="transmembrane region" description="Helical" evidence="1">
    <location>
        <begin position="83"/>
        <end position="108"/>
    </location>
</feature>
<gene>
    <name evidence="2" type="ORF">BJ979_001862</name>
</gene>
<dbReference type="Proteomes" id="UP000553888">
    <property type="component" value="Unassembled WGS sequence"/>
</dbReference>